<name>K2Q1Y6_9FLAO</name>
<evidence type="ECO:0000313" key="7">
    <source>
        <dbReference type="EMBL" id="EKF54836.1"/>
    </source>
</evidence>
<keyword evidence="7" id="KW-0808">Transferase</keyword>
<keyword evidence="8" id="KW-1185">Reference proteome</keyword>
<dbReference type="Proteomes" id="UP000007364">
    <property type="component" value="Unassembled WGS sequence"/>
</dbReference>
<dbReference type="RefSeq" id="WP_008991917.1">
    <property type="nucleotide sequence ID" value="NZ_AMSG01000014.1"/>
</dbReference>
<dbReference type="SUPFAM" id="SSF56317">
    <property type="entry name" value="Carbon-nitrogen hydrolase"/>
    <property type="match status" value="1"/>
</dbReference>
<protein>
    <recommendedName>
        <fullName evidence="5">Omega-amidase YafV</fullName>
        <ecNumber evidence="3">3.5.1.3</ecNumber>
    </recommendedName>
</protein>
<dbReference type="PANTHER" id="PTHR47799:SF1">
    <property type="entry name" value="OMEGA-AMIDASE YAFV"/>
    <property type="match status" value="1"/>
</dbReference>
<comment type="similarity">
    <text evidence="1">Belongs to the carbon-nitrogen hydrolase superfamily. NIT1/NIT2 family.</text>
</comment>
<comment type="catalytic activity">
    <reaction evidence="4">
        <text>a monoamide of a dicarboxylate + H2O = a dicarboxylate + NH4(+)</text>
        <dbReference type="Rhea" id="RHEA:11716"/>
        <dbReference type="ChEBI" id="CHEBI:15377"/>
        <dbReference type="ChEBI" id="CHEBI:28938"/>
        <dbReference type="ChEBI" id="CHEBI:28965"/>
        <dbReference type="ChEBI" id="CHEBI:77450"/>
        <dbReference type="EC" id="3.5.1.3"/>
    </reaction>
</comment>
<evidence type="ECO:0000256" key="5">
    <source>
        <dbReference type="ARBA" id="ARBA00072139"/>
    </source>
</evidence>
<dbReference type="InterPro" id="IPR036526">
    <property type="entry name" value="C-N_Hydrolase_sf"/>
</dbReference>
<dbReference type="PATRIC" id="fig|555500.3.peg.2142"/>
<dbReference type="eggNOG" id="COG0388">
    <property type="taxonomic scope" value="Bacteria"/>
</dbReference>
<dbReference type="OrthoDB" id="9811121at2"/>
<evidence type="ECO:0000313" key="8">
    <source>
        <dbReference type="Proteomes" id="UP000007364"/>
    </source>
</evidence>
<dbReference type="STRING" id="555500.I215_10375"/>
<accession>K2Q1Y6</accession>
<dbReference type="Pfam" id="PF00795">
    <property type="entry name" value="CN_hydrolase"/>
    <property type="match status" value="1"/>
</dbReference>
<gene>
    <name evidence="7" type="ORF">I215_10375</name>
</gene>
<dbReference type="NCBIfam" id="NF007757">
    <property type="entry name" value="PRK10438.1"/>
    <property type="match status" value="1"/>
</dbReference>
<evidence type="ECO:0000256" key="1">
    <source>
        <dbReference type="ARBA" id="ARBA00010613"/>
    </source>
</evidence>
<evidence type="ECO:0000256" key="3">
    <source>
        <dbReference type="ARBA" id="ARBA00039118"/>
    </source>
</evidence>
<dbReference type="GO" id="GO:0106008">
    <property type="term" value="F:2-oxoglutaramate amidase activity"/>
    <property type="evidence" value="ECO:0007669"/>
    <property type="project" value="TreeGrafter"/>
</dbReference>
<evidence type="ECO:0000256" key="2">
    <source>
        <dbReference type="ARBA" id="ARBA00022801"/>
    </source>
</evidence>
<dbReference type="GO" id="GO:0050152">
    <property type="term" value="F:omega-amidase activity"/>
    <property type="evidence" value="ECO:0007669"/>
    <property type="project" value="UniProtKB-EC"/>
</dbReference>
<feature type="domain" description="CN hydrolase" evidence="6">
    <location>
        <begin position="5"/>
        <end position="241"/>
    </location>
</feature>
<dbReference type="AlphaFoldDB" id="K2Q1Y6"/>
<dbReference type="GO" id="GO:0016746">
    <property type="term" value="F:acyltransferase activity"/>
    <property type="evidence" value="ECO:0007669"/>
    <property type="project" value="UniProtKB-KW"/>
</dbReference>
<sequence length="257" mass="29554">MENELHTALIQTELVWEDPQSNRSMLEDKLKTLGSKVDLIILPEMFTTGFSMNPATCFETMDGESLKWLKQMASKLNAAICGSLIIKESGRFYNRFVFVDPDGSVTHYDKRHTFTLAGEDKAYSPGNQKVILSYMGWKICPLICYDLRFPVWSRNTEDYDLLIYVANWPDKRVLAWDTLLRARAIENLVYTIGVNRVGHDGEQIDYSGHSAVYDPLGNLLSFSEKDEILLTTLTKSAILKYRNQLRFLQDRDQFTVK</sequence>
<evidence type="ECO:0000259" key="6">
    <source>
        <dbReference type="PROSITE" id="PS50263"/>
    </source>
</evidence>
<dbReference type="PANTHER" id="PTHR47799">
    <property type="entry name" value="OMEGA-AMIDASE YAFV"/>
    <property type="match status" value="1"/>
</dbReference>
<dbReference type="FunFam" id="3.60.110.10:FF:000004">
    <property type="entry name" value="Carbon-nitrogen hydrolase"/>
    <property type="match status" value="1"/>
</dbReference>
<dbReference type="CDD" id="cd07575">
    <property type="entry name" value="Xc-1258_like"/>
    <property type="match status" value="1"/>
</dbReference>
<dbReference type="PROSITE" id="PS50263">
    <property type="entry name" value="CN_HYDROLASE"/>
    <property type="match status" value="1"/>
</dbReference>
<keyword evidence="7" id="KW-0012">Acyltransferase</keyword>
<organism evidence="7 8">
    <name type="scientific">Galbibacter marinus</name>
    <dbReference type="NCBI Taxonomy" id="555500"/>
    <lineage>
        <taxon>Bacteria</taxon>
        <taxon>Pseudomonadati</taxon>
        <taxon>Bacteroidota</taxon>
        <taxon>Flavobacteriia</taxon>
        <taxon>Flavobacteriales</taxon>
        <taxon>Flavobacteriaceae</taxon>
        <taxon>Galbibacter</taxon>
    </lineage>
</organism>
<dbReference type="EC" id="3.5.1.3" evidence="3"/>
<dbReference type="InterPro" id="IPR003010">
    <property type="entry name" value="C-N_Hydrolase"/>
</dbReference>
<evidence type="ECO:0000256" key="4">
    <source>
        <dbReference type="ARBA" id="ARBA00052904"/>
    </source>
</evidence>
<dbReference type="InterPro" id="IPR052737">
    <property type="entry name" value="Omega-amidase_YafV"/>
</dbReference>
<reference evidence="7 8" key="1">
    <citation type="journal article" date="2012" name="J. Bacteriol.">
        <title>Genome Sequence of Galbibacter marinum Type Strain ck-I2-15.</title>
        <authorList>
            <person name="Lai Q."/>
            <person name="Li C."/>
            <person name="Shao Z."/>
        </authorList>
    </citation>
    <scope>NUCLEOTIDE SEQUENCE [LARGE SCALE GENOMIC DNA]</scope>
    <source>
        <strain evidence="8">ck-I2-15</strain>
    </source>
</reference>
<comment type="caution">
    <text evidence="7">The sequence shown here is derived from an EMBL/GenBank/DDBJ whole genome shotgun (WGS) entry which is preliminary data.</text>
</comment>
<keyword evidence="7" id="KW-0449">Lipoprotein</keyword>
<dbReference type="EMBL" id="AMSG01000014">
    <property type="protein sequence ID" value="EKF54836.1"/>
    <property type="molecule type" value="Genomic_DNA"/>
</dbReference>
<keyword evidence="2" id="KW-0378">Hydrolase</keyword>
<proteinExistence type="inferred from homology"/>
<dbReference type="Gene3D" id="3.60.110.10">
    <property type="entry name" value="Carbon-nitrogen hydrolase"/>
    <property type="match status" value="1"/>
</dbReference>